<evidence type="ECO:0000256" key="1">
    <source>
        <dbReference type="SAM" id="MobiDB-lite"/>
    </source>
</evidence>
<evidence type="ECO:0000313" key="2">
    <source>
        <dbReference type="EMBL" id="MFC4425568.1"/>
    </source>
</evidence>
<evidence type="ECO:0000313" key="3">
    <source>
        <dbReference type="Proteomes" id="UP001595998"/>
    </source>
</evidence>
<dbReference type="Pfam" id="PF00805">
    <property type="entry name" value="Pentapeptide"/>
    <property type="match status" value="1"/>
</dbReference>
<dbReference type="RefSeq" id="WP_380037086.1">
    <property type="nucleotide sequence ID" value="NZ_JBHSEH010000005.1"/>
</dbReference>
<feature type="region of interest" description="Disordered" evidence="1">
    <location>
        <begin position="1"/>
        <end position="20"/>
    </location>
</feature>
<name>A0ABV8XLK6_9DEIO</name>
<dbReference type="EMBL" id="JBHSEH010000005">
    <property type="protein sequence ID" value="MFC4425568.1"/>
    <property type="molecule type" value="Genomic_DNA"/>
</dbReference>
<dbReference type="Proteomes" id="UP001595998">
    <property type="component" value="Unassembled WGS sequence"/>
</dbReference>
<sequence length="225" mass="24892">MPTSDPDALPRRPAAPKRQRGALRALNAGEFQDEEHWTGRLIEGHDLQNTALNAAAFQGCVFRGVSLRSAHWRGVRLTDVQFEDCDLSGALREEASLTRVTFSNCRLMGLRLPEARLRDVLVSGSQAALSFWFRADARHLWLDHCDLTEASFQEARLPGAVFRGCRLSRSDFQGALLEDADLRGSDLHGTRLGLREVAGVTVEPVQLLVLSSLLGVHVRALDLDQ</sequence>
<dbReference type="InterPro" id="IPR051082">
    <property type="entry name" value="Pentapeptide-BTB/POZ_domain"/>
</dbReference>
<proteinExistence type="predicted"/>
<dbReference type="InterPro" id="IPR001646">
    <property type="entry name" value="5peptide_repeat"/>
</dbReference>
<keyword evidence="3" id="KW-1185">Reference proteome</keyword>
<accession>A0ABV8XLK6</accession>
<dbReference type="SUPFAM" id="SSF141571">
    <property type="entry name" value="Pentapeptide repeat-like"/>
    <property type="match status" value="1"/>
</dbReference>
<gene>
    <name evidence="2" type="ORF">ACFOZ9_05035</name>
</gene>
<reference evidence="3" key="1">
    <citation type="journal article" date="2019" name="Int. J. Syst. Evol. Microbiol.">
        <title>The Global Catalogue of Microorganisms (GCM) 10K type strain sequencing project: providing services to taxonomists for standard genome sequencing and annotation.</title>
        <authorList>
            <consortium name="The Broad Institute Genomics Platform"/>
            <consortium name="The Broad Institute Genome Sequencing Center for Infectious Disease"/>
            <person name="Wu L."/>
            <person name="Ma J."/>
        </authorList>
    </citation>
    <scope>NUCLEOTIDE SEQUENCE [LARGE SCALE GENOMIC DNA]</scope>
    <source>
        <strain evidence="3">CCUG 56029</strain>
    </source>
</reference>
<dbReference type="PANTHER" id="PTHR14136">
    <property type="entry name" value="BTB_POZ DOMAIN-CONTAINING PROTEIN KCTD9"/>
    <property type="match status" value="1"/>
</dbReference>
<dbReference type="Pfam" id="PF13599">
    <property type="entry name" value="Pentapeptide_4"/>
    <property type="match status" value="1"/>
</dbReference>
<dbReference type="PANTHER" id="PTHR14136:SF17">
    <property type="entry name" value="BTB_POZ DOMAIN-CONTAINING PROTEIN KCTD9"/>
    <property type="match status" value="1"/>
</dbReference>
<comment type="caution">
    <text evidence="2">The sequence shown here is derived from an EMBL/GenBank/DDBJ whole genome shotgun (WGS) entry which is preliminary data.</text>
</comment>
<organism evidence="2 3">
    <name type="scientific">Deinococcus navajonensis</name>
    <dbReference type="NCBI Taxonomy" id="309884"/>
    <lineage>
        <taxon>Bacteria</taxon>
        <taxon>Thermotogati</taxon>
        <taxon>Deinococcota</taxon>
        <taxon>Deinococci</taxon>
        <taxon>Deinococcales</taxon>
        <taxon>Deinococcaceae</taxon>
        <taxon>Deinococcus</taxon>
    </lineage>
</organism>
<protein>
    <submittedName>
        <fullName evidence="2">Pentapeptide repeat-containing protein</fullName>
    </submittedName>
</protein>
<dbReference type="Gene3D" id="2.160.20.80">
    <property type="entry name" value="E3 ubiquitin-protein ligase SopA"/>
    <property type="match status" value="1"/>
</dbReference>